<keyword evidence="3 6" id="KW-0812">Transmembrane</keyword>
<evidence type="ECO:0000256" key="5">
    <source>
        <dbReference type="ARBA" id="ARBA00023136"/>
    </source>
</evidence>
<evidence type="ECO:0000313" key="10">
    <source>
        <dbReference type="EMBL" id="CAB4912294.1"/>
    </source>
</evidence>
<feature type="domain" description="SHOCT" evidence="7">
    <location>
        <begin position="103"/>
        <end position="130"/>
    </location>
</feature>
<dbReference type="EMBL" id="CAEZYU010000088">
    <property type="protein sequence ID" value="CAB4751800.1"/>
    <property type="molecule type" value="Genomic_DNA"/>
</dbReference>
<dbReference type="InterPro" id="IPR027379">
    <property type="entry name" value="CLS_N"/>
</dbReference>
<dbReference type="Pfam" id="PF13396">
    <property type="entry name" value="PLDc_N"/>
    <property type="match status" value="1"/>
</dbReference>
<dbReference type="InterPro" id="IPR018649">
    <property type="entry name" value="SHOCT"/>
</dbReference>
<evidence type="ECO:0000256" key="1">
    <source>
        <dbReference type="ARBA" id="ARBA00004651"/>
    </source>
</evidence>
<evidence type="ECO:0000259" key="8">
    <source>
        <dbReference type="Pfam" id="PF13396"/>
    </source>
</evidence>
<evidence type="ECO:0000256" key="4">
    <source>
        <dbReference type="ARBA" id="ARBA00022989"/>
    </source>
</evidence>
<name>A0A6J7GYH8_9ZZZZ</name>
<reference evidence="10" key="1">
    <citation type="submission" date="2020-05" db="EMBL/GenBank/DDBJ databases">
        <authorList>
            <person name="Chiriac C."/>
            <person name="Salcher M."/>
            <person name="Ghai R."/>
            <person name="Kavagutti S V."/>
        </authorList>
    </citation>
    <scope>NUCLEOTIDE SEQUENCE</scope>
</reference>
<evidence type="ECO:0000256" key="3">
    <source>
        <dbReference type="ARBA" id="ARBA00022692"/>
    </source>
</evidence>
<comment type="subcellular location">
    <subcellularLocation>
        <location evidence="1">Cell membrane</location>
        <topology evidence="1">Multi-pass membrane protein</topology>
    </subcellularLocation>
</comment>
<organism evidence="10">
    <name type="scientific">freshwater metagenome</name>
    <dbReference type="NCBI Taxonomy" id="449393"/>
    <lineage>
        <taxon>unclassified sequences</taxon>
        <taxon>metagenomes</taxon>
        <taxon>ecological metagenomes</taxon>
    </lineage>
</organism>
<dbReference type="AlphaFoldDB" id="A0A6J7GYH8"/>
<keyword evidence="5 6" id="KW-0472">Membrane</keyword>
<feature type="transmembrane region" description="Helical" evidence="6">
    <location>
        <begin position="7"/>
        <end position="27"/>
    </location>
</feature>
<proteinExistence type="predicted"/>
<sequence length="131" mass="14683">MLAYDYPLLQIIITMMWFFLFFLWIWIAITVLVDVFRSHDMGGFAKALWLLFIVVVPFLGVLVYLLARGHKMQEHQVAAAKASQEQFSAYVKETAGAGESSAEQLTKLAALHDSGKLSDAEFDAQKAKILA</sequence>
<feature type="domain" description="Cardiolipin synthase N-terminal" evidence="8">
    <location>
        <begin position="23"/>
        <end position="68"/>
    </location>
</feature>
<evidence type="ECO:0000313" key="9">
    <source>
        <dbReference type="EMBL" id="CAB4751800.1"/>
    </source>
</evidence>
<evidence type="ECO:0000256" key="6">
    <source>
        <dbReference type="SAM" id="Phobius"/>
    </source>
</evidence>
<protein>
    <submittedName>
        <fullName evidence="10">Unannotated protein</fullName>
    </submittedName>
</protein>
<keyword evidence="4 6" id="KW-1133">Transmembrane helix</keyword>
<evidence type="ECO:0000259" key="7">
    <source>
        <dbReference type="Pfam" id="PF09851"/>
    </source>
</evidence>
<dbReference type="EMBL" id="CAFBMG010000144">
    <property type="protein sequence ID" value="CAB4912294.1"/>
    <property type="molecule type" value="Genomic_DNA"/>
</dbReference>
<accession>A0A6J7GYH8</accession>
<feature type="transmembrane region" description="Helical" evidence="6">
    <location>
        <begin position="47"/>
        <end position="67"/>
    </location>
</feature>
<dbReference type="GO" id="GO:0005886">
    <property type="term" value="C:plasma membrane"/>
    <property type="evidence" value="ECO:0007669"/>
    <property type="project" value="UniProtKB-SubCell"/>
</dbReference>
<dbReference type="Pfam" id="PF09851">
    <property type="entry name" value="SHOCT"/>
    <property type="match status" value="1"/>
</dbReference>
<evidence type="ECO:0000256" key="2">
    <source>
        <dbReference type="ARBA" id="ARBA00022475"/>
    </source>
</evidence>
<keyword evidence="2" id="KW-1003">Cell membrane</keyword>
<gene>
    <name evidence="9" type="ORF">UFOPK2766_01701</name>
    <name evidence="10" type="ORF">UFOPK3519_01493</name>
</gene>